<protein>
    <submittedName>
        <fullName evidence="2">Uncharacterized protein</fullName>
    </submittedName>
</protein>
<evidence type="ECO:0000256" key="1">
    <source>
        <dbReference type="SAM" id="Phobius"/>
    </source>
</evidence>
<evidence type="ECO:0000313" key="3">
    <source>
        <dbReference type="Proteomes" id="UP001139369"/>
    </source>
</evidence>
<organism evidence="2 3">
    <name type="scientific">Polaribacter marinus</name>
    <dbReference type="NCBI Taxonomy" id="2916838"/>
    <lineage>
        <taxon>Bacteria</taxon>
        <taxon>Pseudomonadati</taxon>
        <taxon>Bacteroidota</taxon>
        <taxon>Flavobacteriia</taxon>
        <taxon>Flavobacteriales</taxon>
        <taxon>Flavobacteriaceae</taxon>
    </lineage>
</organism>
<keyword evidence="1" id="KW-1133">Transmembrane helix</keyword>
<keyword evidence="3" id="KW-1185">Reference proteome</keyword>
<feature type="transmembrane region" description="Helical" evidence="1">
    <location>
        <begin position="190"/>
        <end position="214"/>
    </location>
</feature>
<keyword evidence="1" id="KW-0472">Membrane</keyword>
<dbReference type="RefSeq" id="WP_242178616.1">
    <property type="nucleotide sequence ID" value="NZ_JAKQYM010000006.1"/>
</dbReference>
<comment type="caution">
    <text evidence="2">The sequence shown here is derived from an EMBL/GenBank/DDBJ whole genome shotgun (WGS) entry which is preliminary data.</text>
</comment>
<dbReference type="EMBL" id="JAKQYM010000006">
    <property type="protein sequence ID" value="MCI2229494.1"/>
    <property type="molecule type" value="Genomic_DNA"/>
</dbReference>
<accession>A0A9X1VMX9</accession>
<dbReference type="AlphaFoldDB" id="A0A9X1VMX9"/>
<name>A0A9X1VMX9_9FLAO</name>
<sequence length="235" mass="28092">MKLTENQIDSLYKFTRKHYVYFYDVQTELVDHLANDIEEIWEEKPNLTFEDARDTSFKKFGIFGFMDVIEAKQKQMNKRYWKILWRFFREWFTFPKVVTTVSIFVSLFVVLQIQYSEYILLGALFILVSFDLIKQTKSKKKHKKKEQKKEKIFLLESMIGDTRQGFSGFAFINIFNSINLVKVPFSTLGIYWLLLISFSITCVILLFYVTGYLIPQKAQELLEETYPEYKMVNNL</sequence>
<feature type="transmembrane region" description="Helical" evidence="1">
    <location>
        <begin position="115"/>
        <end position="133"/>
    </location>
</feature>
<feature type="transmembrane region" description="Helical" evidence="1">
    <location>
        <begin position="91"/>
        <end position="109"/>
    </location>
</feature>
<dbReference type="Proteomes" id="UP001139369">
    <property type="component" value="Unassembled WGS sequence"/>
</dbReference>
<evidence type="ECO:0000313" key="2">
    <source>
        <dbReference type="EMBL" id="MCI2229494.1"/>
    </source>
</evidence>
<feature type="transmembrane region" description="Helical" evidence="1">
    <location>
        <begin position="153"/>
        <end position="178"/>
    </location>
</feature>
<reference evidence="2" key="1">
    <citation type="submission" date="2022-02" db="EMBL/GenBank/DDBJ databases">
        <title>Polaribacter sp. MSW13, isolated from seawater.</title>
        <authorList>
            <person name="Kristyanto S."/>
            <person name="Jung J."/>
            <person name="Jeon C.O."/>
        </authorList>
    </citation>
    <scope>NUCLEOTIDE SEQUENCE</scope>
    <source>
        <strain evidence="2">MSW13</strain>
    </source>
</reference>
<proteinExistence type="predicted"/>
<gene>
    <name evidence="2" type="ORF">MC378_09980</name>
</gene>
<keyword evidence="1" id="KW-0812">Transmembrane</keyword>